<accession>A0AAV5W6T7</accession>
<dbReference type="AlphaFoldDB" id="A0AAV5W6T7"/>
<organism evidence="1 2">
    <name type="scientific">Pristionchus fissidentatus</name>
    <dbReference type="NCBI Taxonomy" id="1538716"/>
    <lineage>
        <taxon>Eukaryota</taxon>
        <taxon>Metazoa</taxon>
        <taxon>Ecdysozoa</taxon>
        <taxon>Nematoda</taxon>
        <taxon>Chromadorea</taxon>
        <taxon>Rhabditida</taxon>
        <taxon>Rhabditina</taxon>
        <taxon>Diplogasteromorpha</taxon>
        <taxon>Diplogasteroidea</taxon>
        <taxon>Neodiplogasteridae</taxon>
        <taxon>Pristionchus</taxon>
    </lineage>
</organism>
<protein>
    <submittedName>
        <fullName evidence="1">Uncharacterized protein</fullName>
    </submittedName>
</protein>
<dbReference type="Proteomes" id="UP001432322">
    <property type="component" value="Unassembled WGS sequence"/>
</dbReference>
<feature type="non-terminal residue" evidence="1">
    <location>
        <position position="1"/>
    </location>
</feature>
<evidence type="ECO:0000313" key="1">
    <source>
        <dbReference type="EMBL" id="GMT27547.1"/>
    </source>
</evidence>
<gene>
    <name evidence="1" type="ORF">PFISCL1PPCAC_18844</name>
</gene>
<name>A0AAV5W6T7_9BILA</name>
<sequence length="73" mass="8009">SINLTLPSLRSCATTASSSIGFMEHLLHTLPRDAQLQFVQSESLLRRPLGPDVGIRHERAVLADDDAVGRLEE</sequence>
<feature type="non-terminal residue" evidence="1">
    <location>
        <position position="73"/>
    </location>
</feature>
<keyword evidence="2" id="KW-1185">Reference proteome</keyword>
<comment type="caution">
    <text evidence="1">The sequence shown here is derived from an EMBL/GenBank/DDBJ whole genome shotgun (WGS) entry which is preliminary data.</text>
</comment>
<proteinExistence type="predicted"/>
<dbReference type="EMBL" id="BTSY01000005">
    <property type="protein sequence ID" value="GMT27547.1"/>
    <property type="molecule type" value="Genomic_DNA"/>
</dbReference>
<reference evidence="1" key="1">
    <citation type="submission" date="2023-10" db="EMBL/GenBank/DDBJ databases">
        <title>Genome assembly of Pristionchus species.</title>
        <authorList>
            <person name="Yoshida K."/>
            <person name="Sommer R.J."/>
        </authorList>
    </citation>
    <scope>NUCLEOTIDE SEQUENCE</scope>
    <source>
        <strain evidence="1">RS5133</strain>
    </source>
</reference>
<evidence type="ECO:0000313" key="2">
    <source>
        <dbReference type="Proteomes" id="UP001432322"/>
    </source>
</evidence>